<dbReference type="CDD" id="cd01991">
    <property type="entry name" value="Asn_synthase_B_C"/>
    <property type="match status" value="1"/>
</dbReference>
<dbReference type="Proteomes" id="UP000761534">
    <property type="component" value="Unassembled WGS sequence"/>
</dbReference>
<dbReference type="InterPro" id="IPR001962">
    <property type="entry name" value="Asn_synthase"/>
</dbReference>
<dbReference type="GO" id="GO:0004066">
    <property type="term" value="F:asparagine synthase (glutamine-hydrolyzing) activity"/>
    <property type="evidence" value="ECO:0007669"/>
    <property type="project" value="InterPro"/>
</dbReference>
<dbReference type="GO" id="GO:0006529">
    <property type="term" value="P:asparagine biosynthetic process"/>
    <property type="evidence" value="ECO:0007669"/>
    <property type="project" value="UniProtKB-KW"/>
</dbReference>
<evidence type="ECO:0000313" key="10">
    <source>
        <dbReference type="EMBL" id="KAA8906688.1"/>
    </source>
</evidence>
<feature type="binding site" evidence="8">
    <location>
        <position position="89"/>
    </location>
    <ligand>
        <name>L-glutamine</name>
        <dbReference type="ChEBI" id="CHEBI:58359"/>
    </ligand>
</feature>
<evidence type="ECO:0000256" key="4">
    <source>
        <dbReference type="ARBA" id="ARBA00022888"/>
    </source>
</evidence>
<dbReference type="OrthoDB" id="10252281at2759"/>
<keyword evidence="3 6" id="KW-0067">ATP-binding</keyword>
<evidence type="ECO:0000256" key="1">
    <source>
        <dbReference type="ARBA" id="ARBA00022605"/>
    </source>
</evidence>
<dbReference type="InterPro" id="IPR014729">
    <property type="entry name" value="Rossmann-like_a/b/a_fold"/>
</dbReference>
<dbReference type="Pfam" id="PF00733">
    <property type="entry name" value="Asn_synthase"/>
    <property type="match status" value="1"/>
</dbReference>
<keyword evidence="11" id="KW-1185">Reference proteome</keyword>
<dbReference type="GO" id="GO:0005524">
    <property type="term" value="F:ATP binding"/>
    <property type="evidence" value="ECO:0007669"/>
    <property type="project" value="UniProtKB-KW"/>
</dbReference>
<dbReference type="InterPro" id="IPR017932">
    <property type="entry name" value="GATase_2_dom"/>
</dbReference>
<keyword evidence="1 7" id="KW-0028">Amino-acid biosynthesis</keyword>
<feature type="binding site" evidence="8">
    <location>
        <position position="245"/>
    </location>
    <ligand>
        <name>ATP</name>
        <dbReference type="ChEBI" id="CHEBI:30616"/>
    </ligand>
</feature>
<dbReference type="SUPFAM" id="SSF56235">
    <property type="entry name" value="N-terminal nucleophile aminohydrolases (Ntn hydrolases)"/>
    <property type="match status" value="1"/>
</dbReference>
<dbReference type="EMBL" id="SWFS01000392">
    <property type="protein sequence ID" value="KAA8906688.1"/>
    <property type="molecule type" value="Genomic_DNA"/>
</dbReference>
<name>A0A642UWD8_9ASCO</name>
<dbReference type="PANTHER" id="PTHR45937">
    <property type="entry name" value="ASPARAGINE SYNTHETASE DOMAIN-CONTAINING PROTEIN 1"/>
    <property type="match status" value="1"/>
</dbReference>
<feature type="domain" description="Glutamine amidotransferase type-2" evidence="9">
    <location>
        <begin position="2"/>
        <end position="174"/>
    </location>
</feature>
<keyword evidence="2 6" id="KW-0547">Nucleotide-binding</keyword>
<dbReference type="PANTHER" id="PTHR45937:SF1">
    <property type="entry name" value="ASPARAGINE SYNTHETASE DOMAIN-CONTAINING PROTEIN 1"/>
    <property type="match status" value="1"/>
</dbReference>
<evidence type="ECO:0000256" key="3">
    <source>
        <dbReference type="ARBA" id="ARBA00022840"/>
    </source>
</evidence>
<sequence length="522" mass="59434">MCGILFSLTDRDHNNQFSTAWDELVPYIKQRGPSSCDEISVDAGSKQLKFLSSVLSLRLPFTKQPIQDSSGDILQFNGELYNPEVENNDTVFFLEKLQHKGVLPTLQALRGEYAFVYYESHTQKIWFARDCIGRRSLLYSCINGQLFITSVPSIGPVENLQEVPGGKVLSYDLNDLNLTSYTWDYGSSSHIQLQYPYSQISPDSSVPYNENEAVVELEQLLRESAGKRLFNIPQMDVASPRISVLFSGGLDCTLLGMFIDDLLAPGETVDLLNVAFENKRVGGGYNTPDRKLGKRSWLELEARSRSKYGRSSKRFRFIEIDVPFDEMMEHRPIVQHLMWPKDSVMDLSIALAFYFASRGQGILYHFDDSLSIQHTKADYTTPSKVLMSGLGADELFGGYTRHTTQLRRDGYESLSSELQLDFNRLHERNLGRDDRVCATWARELRYPFLDEQVVAWAMKCNLRLKVNSDEPDKDTKYILRLIAEKNNLPQVSLEKKRAIQFGARSAKMEVGDSKIKGTDKIQ</sequence>
<evidence type="ECO:0000256" key="7">
    <source>
        <dbReference type="PIRSR" id="PIRSR001589-1"/>
    </source>
</evidence>
<evidence type="ECO:0000256" key="6">
    <source>
        <dbReference type="PIRNR" id="PIRNR001589"/>
    </source>
</evidence>
<dbReference type="SUPFAM" id="SSF52402">
    <property type="entry name" value="Adenine nucleotide alpha hydrolases-like"/>
    <property type="match status" value="1"/>
</dbReference>
<gene>
    <name evidence="10" type="ORF">TRICI_005111</name>
</gene>
<dbReference type="AlphaFoldDB" id="A0A642UWD8"/>
<accession>A0A642UWD8</accession>
<dbReference type="Gene3D" id="3.40.50.620">
    <property type="entry name" value="HUPs"/>
    <property type="match status" value="1"/>
</dbReference>
<dbReference type="InterPro" id="IPR029055">
    <property type="entry name" value="Ntn_hydrolases_N"/>
</dbReference>
<evidence type="ECO:0000256" key="8">
    <source>
        <dbReference type="PIRSR" id="PIRSR001589-2"/>
    </source>
</evidence>
<protein>
    <recommendedName>
        <fullName evidence="9">Glutamine amidotransferase type-2 domain-containing protein</fullName>
    </recommendedName>
</protein>
<feature type="active site" description="For GATase activity" evidence="7">
    <location>
        <position position="2"/>
    </location>
</feature>
<comment type="caution">
    <text evidence="10">The sequence shown here is derived from an EMBL/GenBank/DDBJ whole genome shotgun (WGS) entry which is preliminary data.</text>
</comment>
<proteinExistence type="predicted"/>
<dbReference type="PROSITE" id="PS51278">
    <property type="entry name" value="GATASE_TYPE_2"/>
    <property type="match status" value="1"/>
</dbReference>
<organism evidence="10 11">
    <name type="scientific">Trichomonascus ciferrii</name>
    <dbReference type="NCBI Taxonomy" id="44093"/>
    <lineage>
        <taxon>Eukaryota</taxon>
        <taxon>Fungi</taxon>
        <taxon>Dikarya</taxon>
        <taxon>Ascomycota</taxon>
        <taxon>Saccharomycotina</taxon>
        <taxon>Dipodascomycetes</taxon>
        <taxon>Dipodascales</taxon>
        <taxon>Trichomonascaceae</taxon>
        <taxon>Trichomonascus</taxon>
        <taxon>Trichomonascus ciferrii complex</taxon>
    </lineage>
</organism>
<evidence type="ECO:0000256" key="5">
    <source>
        <dbReference type="ARBA" id="ARBA00022962"/>
    </source>
</evidence>
<keyword evidence="4 7" id="KW-0061">Asparagine biosynthesis</keyword>
<keyword evidence="5 7" id="KW-0315">Glutamine amidotransferase</keyword>
<reference evidence="10" key="1">
    <citation type="journal article" date="2019" name="G3 (Bethesda)">
        <title>Genome Assemblies of Two Rare Opportunistic Yeast Pathogens: Diutina rugosa (syn. Candida rugosa) and Trichomonascus ciferrii (syn. Candida ciferrii).</title>
        <authorList>
            <person name="Mixao V."/>
            <person name="Saus E."/>
            <person name="Hansen A.P."/>
            <person name="Lass-Florl C."/>
            <person name="Gabaldon T."/>
        </authorList>
    </citation>
    <scope>NUCLEOTIDE SEQUENCE</scope>
    <source>
        <strain evidence="10">CBS 4856</strain>
    </source>
</reference>
<dbReference type="Pfam" id="PF13537">
    <property type="entry name" value="GATase_7"/>
    <property type="match status" value="1"/>
</dbReference>
<dbReference type="PIRSF" id="PIRSF001589">
    <property type="entry name" value="Asn_synthetase_glu-h"/>
    <property type="match status" value="1"/>
</dbReference>
<dbReference type="InterPro" id="IPR006426">
    <property type="entry name" value="Asn_synth_AEB"/>
</dbReference>
<dbReference type="Gene3D" id="3.60.20.10">
    <property type="entry name" value="Glutamine Phosphoribosylpyrophosphate, subunit 1, domain 1"/>
    <property type="match status" value="1"/>
</dbReference>
<feature type="binding site" evidence="8">
    <location>
        <begin position="388"/>
        <end position="389"/>
    </location>
    <ligand>
        <name>ATP</name>
        <dbReference type="ChEBI" id="CHEBI:30616"/>
    </ligand>
</feature>
<dbReference type="InterPro" id="IPR051857">
    <property type="entry name" value="Asn_synthetase_domain"/>
</dbReference>
<evidence type="ECO:0000259" key="9">
    <source>
        <dbReference type="PROSITE" id="PS51278"/>
    </source>
</evidence>
<evidence type="ECO:0000256" key="2">
    <source>
        <dbReference type="ARBA" id="ARBA00022741"/>
    </source>
</evidence>
<dbReference type="VEuPathDB" id="FungiDB:TRICI_005111"/>
<evidence type="ECO:0000313" key="11">
    <source>
        <dbReference type="Proteomes" id="UP000761534"/>
    </source>
</evidence>